<dbReference type="KEGG" id="pact:CA264_12650"/>
<dbReference type="InterPro" id="IPR036097">
    <property type="entry name" value="HisK_dim/P_sf"/>
</dbReference>
<evidence type="ECO:0000256" key="1">
    <source>
        <dbReference type="ARBA" id="ARBA00000085"/>
    </source>
</evidence>
<dbReference type="Pfam" id="PF02518">
    <property type="entry name" value="HATPase_c"/>
    <property type="match status" value="1"/>
</dbReference>
<comment type="catalytic activity">
    <reaction evidence="1">
        <text>ATP + protein L-histidine = ADP + protein N-phospho-L-histidine.</text>
        <dbReference type="EC" id="2.7.13.3"/>
    </reaction>
</comment>
<sequence length="416" mass="47680">MDEHPVRLLHKTTLLYLLATTLILAAAGVTLMLVIRKLVDDEINEELRLQLDLETEQIATGRIPNNPMSTVELVPDNFTLAEEFGDSLLYDRVQDLDEEYKYLRKTEVINGQNYRITVMDSHVGWEEFSKTISWVFAGMALLLIVAGAVINYMAARTIWKPFFQNLNTLKQFTLSTPKPVQLKRSNIQEFEELRNVLEEMTRSSWQEYTSLREFTENASHETQTPLAIIRSKLDRLSQYPVSEEMAAHIVHAKSGVERLSRMNKNLLLLAKLENNAFTEKQELDFRQVVIGQAEQMEELFTLRELQLSLNCEPVTVRANLFLVETLVSNLLANALRYTPQHGSVEMELNATAFTVRNSGPEAKLPQEQLFKRFKKGEQNSASNGLGLAIVQEIGKAHGWQVTYTYQQAQHRFSVRF</sequence>
<dbReference type="CDD" id="cd00082">
    <property type="entry name" value="HisKA"/>
    <property type="match status" value="1"/>
</dbReference>
<dbReference type="EMBL" id="CP021235">
    <property type="protein sequence ID" value="ARS36216.1"/>
    <property type="molecule type" value="Genomic_DNA"/>
</dbReference>
<evidence type="ECO:0000256" key="8">
    <source>
        <dbReference type="SAM" id="Phobius"/>
    </source>
</evidence>
<protein>
    <recommendedName>
        <fullName evidence="2">histidine kinase</fullName>
        <ecNumber evidence="2">2.7.13.3</ecNumber>
    </recommendedName>
</protein>
<evidence type="ECO:0000259" key="9">
    <source>
        <dbReference type="PROSITE" id="PS50109"/>
    </source>
</evidence>
<proteinExistence type="predicted"/>
<dbReference type="SMART" id="SM00387">
    <property type="entry name" value="HATPase_c"/>
    <property type="match status" value="1"/>
</dbReference>
<keyword evidence="11" id="KW-1185">Reference proteome</keyword>
<evidence type="ECO:0000313" key="11">
    <source>
        <dbReference type="Proteomes" id="UP000266292"/>
    </source>
</evidence>
<dbReference type="Gene3D" id="1.10.287.130">
    <property type="match status" value="1"/>
</dbReference>
<keyword evidence="6 10" id="KW-0418">Kinase</keyword>
<evidence type="ECO:0000256" key="7">
    <source>
        <dbReference type="ARBA" id="ARBA00022989"/>
    </source>
</evidence>
<dbReference type="InterPro" id="IPR005467">
    <property type="entry name" value="His_kinase_dom"/>
</dbReference>
<dbReference type="AlphaFoldDB" id="A0A1X9YTH7"/>
<dbReference type="EC" id="2.7.13.3" evidence="2"/>
<dbReference type="PANTHER" id="PTHR45436">
    <property type="entry name" value="SENSOR HISTIDINE KINASE YKOH"/>
    <property type="match status" value="1"/>
</dbReference>
<dbReference type="SUPFAM" id="SSF47384">
    <property type="entry name" value="Homodimeric domain of signal transducing histidine kinase"/>
    <property type="match status" value="1"/>
</dbReference>
<keyword evidence="5 8" id="KW-0812">Transmembrane</keyword>
<keyword evidence="4" id="KW-0808">Transferase</keyword>
<dbReference type="OrthoDB" id="1522504at2"/>
<dbReference type="Pfam" id="PF00512">
    <property type="entry name" value="HisKA"/>
    <property type="match status" value="1"/>
</dbReference>
<dbReference type="InterPro" id="IPR003594">
    <property type="entry name" value="HATPase_dom"/>
</dbReference>
<dbReference type="SUPFAM" id="SSF55874">
    <property type="entry name" value="ATPase domain of HSP90 chaperone/DNA topoisomerase II/histidine kinase"/>
    <property type="match status" value="1"/>
</dbReference>
<dbReference type="GO" id="GO:0005886">
    <property type="term" value="C:plasma membrane"/>
    <property type="evidence" value="ECO:0007669"/>
    <property type="project" value="TreeGrafter"/>
</dbReference>
<organism evidence="10 11">
    <name type="scientific">Pontibacter actiniarum</name>
    <dbReference type="NCBI Taxonomy" id="323450"/>
    <lineage>
        <taxon>Bacteria</taxon>
        <taxon>Pseudomonadati</taxon>
        <taxon>Bacteroidota</taxon>
        <taxon>Cytophagia</taxon>
        <taxon>Cytophagales</taxon>
        <taxon>Hymenobacteraceae</taxon>
        <taxon>Pontibacter</taxon>
    </lineage>
</organism>
<feature type="transmembrane region" description="Helical" evidence="8">
    <location>
        <begin position="132"/>
        <end position="154"/>
    </location>
</feature>
<gene>
    <name evidence="10" type="ORF">CA264_12650</name>
</gene>
<dbReference type="InterPro" id="IPR003661">
    <property type="entry name" value="HisK_dim/P_dom"/>
</dbReference>
<dbReference type="PANTHER" id="PTHR45436:SF5">
    <property type="entry name" value="SENSOR HISTIDINE KINASE TRCS"/>
    <property type="match status" value="1"/>
</dbReference>
<keyword evidence="3" id="KW-0597">Phosphoprotein</keyword>
<feature type="domain" description="Histidine kinase" evidence="9">
    <location>
        <begin position="217"/>
        <end position="416"/>
    </location>
</feature>
<dbReference type="STRING" id="709015.GCA_000472485_02562"/>
<dbReference type="InterPro" id="IPR036890">
    <property type="entry name" value="HATPase_C_sf"/>
</dbReference>
<dbReference type="Gene3D" id="3.30.565.10">
    <property type="entry name" value="Histidine kinase-like ATPase, C-terminal domain"/>
    <property type="match status" value="1"/>
</dbReference>
<keyword evidence="7 8" id="KW-1133">Transmembrane helix</keyword>
<name>A0A1X9YTH7_9BACT</name>
<dbReference type="Proteomes" id="UP000266292">
    <property type="component" value="Chromosome"/>
</dbReference>
<evidence type="ECO:0000313" key="10">
    <source>
        <dbReference type="EMBL" id="ARS36216.1"/>
    </source>
</evidence>
<dbReference type="GO" id="GO:0000155">
    <property type="term" value="F:phosphorelay sensor kinase activity"/>
    <property type="evidence" value="ECO:0007669"/>
    <property type="project" value="InterPro"/>
</dbReference>
<dbReference type="SMART" id="SM00388">
    <property type="entry name" value="HisKA"/>
    <property type="match status" value="1"/>
</dbReference>
<dbReference type="RefSeq" id="WP_025607665.1">
    <property type="nucleotide sequence ID" value="NZ_CP021235.1"/>
</dbReference>
<accession>A0A1X9YTH7</accession>
<dbReference type="InterPro" id="IPR050428">
    <property type="entry name" value="TCS_sensor_his_kinase"/>
</dbReference>
<evidence type="ECO:0000256" key="6">
    <source>
        <dbReference type="ARBA" id="ARBA00022777"/>
    </source>
</evidence>
<evidence type="ECO:0000256" key="3">
    <source>
        <dbReference type="ARBA" id="ARBA00022553"/>
    </source>
</evidence>
<evidence type="ECO:0000256" key="5">
    <source>
        <dbReference type="ARBA" id="ARBA00022692"/>
    </source>
</evidence>
<evidence type="ECO:0000256" key="2">
    <source>
        <dbReference type="ARBA" id="ARBA00012438"/>
    </source>
</evidence>
<evidence type="ECO:0000256" key="4">
    <source>
        <dbReference type="ARBA" id="ARBA00022679"/>
    </source>
</evidence>
<reference evidence="11" key="1">
    <citation type="submission" date="2017-05" db="EMBL/GenBank/DDBJ databases">
        <authorList>
            <person name="Ray J."/>
            <person name="Price M."/>
            <person name="Deutschbauer A."/>
        </authorList>
    </citation>
    <scope>NUCLEOTIDE SEQUENCE [LARGE SCALE GENOMIC DNA]</scope>
    <source>
        <strain evidence="11">DSM 19842</strain>
    </source>
</reference>
<feature type="transmembrane region" description="Helical" evidence="8">
    <location>
        <begin position="12"/>
        <end position="35"/>
    </location>
</feature>
<dbReference type="PROSITE" id="PS50109">
    <property type="entry name" value="HIS_KIN"/>
    <property type="match status" value="1"/>
</dbReference>
<keyword evidence="8" id="KW-0472">Membrane</keyword>